<gene>
    <name evidence="1" type="ORF">KO493_05675</name>
</gene>
<proteinExistence type="predicted"/>
<name>A0ACC5U7E3_9FLAO</name>
<reference evidence="1" key="1">
    <citation type="submission" date="2021-05" db="EMBL/GenBank/DDBJ databases">
        <title>Draft genomes of bacteria isolated from model marine particles.</title>
        <authorList>
            <person name="Datta M.S."/>
            <person name="Schwartzman J.A."/>
            <person name="Enke T.N."/>
            <person name="Saavedra J."/>
            <person name="Cermak N."/>
            <person name="Cordero O.X."/>
        </authorList>
    </citation>
    <scope>NUCLEOTIDE SEQUENCE</scope>
    <source>
        <strain evidence="1">I2M19</strain>
    </source>
</reference>
<dbReference type="Proteomes" id="UP001647509">
    <property type="component" value="Unassembled WGS sequence"/>
</dbReference>
<organism evidence="1 2">
    <name type="scientific">Pseudotamlana agarivorans</name>
    <dbReference type="NCBI Taxonomy" id="481183"/>
    <lineage>
        <taxon>Bacteria</taxon>
        <taxon>Pseudomonadati</taxon>
        <taxon>Bacteroidota</taxon>
        <taxon>Flavobacteriia</taxon>
        <taxon>Flavobacteriales</taxon>
        <taxon>Flavobacteriaceae</taxon>
        <taxon>Pseudotamlana</taxon>
    </lineage>
</organism>
<evidence type="ECO:0000313" key="2">
    <source>
        <dbReference type="Proteomes" id="UP001647509"/>
    </source>
</evidence>
<comment type="caution">
    <text evidence="1">The sequence shown here is derived from an EMBL/GenBank/DDBJ whole genome shotgun (WGS) entry which is preliminary data.</text>
</comment>
<evidence type="ECO:0000313" key="1">
    <source>
        <dbReference type="EMBL" id="MBU2950179.1"/>
    </source>
</evidence>
<keyword evidence="1" id="KW-0675">Receptor</keyword>
<dbReference type="EMBL" id="JAHKPD010000011">
    <property type="protein sequence ID" value="MBU2950179.1"/>
    <property type="molecule type" value="Genomic_DNA"/>
</dbReference>
<protein>
    <submittedName>
        <fullName evidence="1">TonB-dependent receptor</fullName>
    </submittedName>
</protein>
<accession>A0ACC5U7E3</accession>
<keyword evidence="2" id="KW-1185">Reference proteome</keyword>
<sequence length="576" mass="64841">MRKHIKNIVSVVFLLSISIGFSQRKENDTLDTGVIDVVKPYVPTISDAFKVKESPTLDDETTDTKKEIQYNIFSFPVASTFTPSKGKASLVKRKKRKRLYNNYASLGGGNFRTVLGEAYVSHMLNRSETVGGYLSHHSSKGGIEDAVVRNSFSDSKIKLNYNNQLRDLSWGIEGGFQHQFYNWYGIPEPIASDNILVYYLDDVGHSFYDAHLGGDVTFEDTYLKSGNVKLRRFFDNNGSTENRVVIDAGMDIPVSDSEISTTFNFDYLSGAFDRFYDLDESYQYSNFQATIAPTFELNEGDFTFNLGAAVTYFNDMEAGEGKFYFYPKVLASYRFVDGLLIAYGGVKGGLHQNTYRDFANENSFVSPTLMVSPTNQAYNAFVGLKGKVTNKISYDVSGHYISDKNKALFKANMIKDVSAVYDYEYGNSFGVVYDDVTTFGLTGALNVDLSSNLKLGLKAEYFIYNTDAEDEAWNLPSLNGSAFFDYQIDEHWFAGANLYFMGQRKDEKSIESTSSKEIVDVDGYIDINVHGGYRVNEQLSIFIKANNLTNNAYQRWQSYNVQPFQILAGATYKFGI</sequence>